<organism evidence="1 2">
    <name type="scientific">Trichodelitschia bisporula</name>
    <dbReference type="NCBI Taxonomy" id="703511"/>
    <lineage>
        <taxon>Eukaryota</taxon>
        <taxon>Fungi</taxon>
        <taxon>Dikarya</taxon>
        <taxon>Ascomycota</taxon>
        <taxon>Pezizomycotina</taxon>
        <taxon>Dothideomycetes</taxon>
        <taxon>Dothideomycetes incertae sedis</taxon>
        <taxon>Phaeotrichales</taxon>
        <taxon>Phaeotrichaceae</taxon>
        <taxon>Trichodelitschia</taxon>
    </lineage>
</organism>
<reference evidence="1" key="1">
    <citation type="journal article" date="2020" name="Stud. Mycol.">
        <title>101 Dothideomycetes genomes: a test case for predicting lifestyles and emergence of pathogens.</title>
        <authorList>
            <person name="Haridas S."/>
            <person name="Albert R."/>
            <person name="Binder M."/>
            <person name="Bloem J."/>
            <person name="Labutti K."/>
            <person name="Salamov A."/>
            <person name="Andreopoulos B."/>
            <person name="Baker S."/>
            <person name="Barry K."/>
            <person name="Bills G."/>
            <person name="Bluhm B."/>
            <person name="Cannon C."/>
            <person name="Castanera R."/>
            <person name="Culley D."/>
            <person name="Daum C."/>
            <person name="Ezra D."/>
            <person name="Gonzalez J."/>
            <person name="Henrissat B."/>
            <person name="Kuo A."/>
            <person name="Liang C."/>
            <person name="Lipzen A."/>
            <person name="Lutzoni F."/>
            <person name="Magnuson J."/>
            <person name="Mondo S."/>
            <person name="Nolan M."/>
            <person name="Ohm R."/>
            <person name="Pangilinan J."/>
            <person name="Park H.-J."/>
            <person name="Ramirez L."/>
            <person name="Alfaro M."/>
            <person name="Sun H."/>
            <person name="Tritt A."/>
            <person name="Yoshinaga Y."/>
            <person name="Zwiers L.-H."/>
            <person name="Turgeon B."/>
            <person name="Goodwin S."/>
            <person name="Spatafora J."/>
            <person name="Crous P."/>
            <person name="Grigoriev I."/>
        </authorList>
    </citation>
    <scope>NUCLEOTIDE SEQUENCE</scope>
    <source>
        <strain evidence="1">CBS 262.69</strain>
    </source>
</reference>
<sequence>KTTVNNGMWETTTSDTWGYATVGTNRGRAWTVDEELEEALKSLDEHLEDEAELMAFDEVLEKEAALIPVA</sequence>
<accession>A0A6G1IBC7</accession>
<gene>
    <name evidence="1" type="ORF">EJ06DRAFT_526125</name>
</gene>
<dbReference type="AlphaFoldDB" id="A0A6G1IBC7"/>
<dbReference type="EMBL" id="ML996687">
    <property type="protein sequence ID" value="KAF2405613.1"/>
    <property type="molecule type" value="Genomic_DNA"/>
</dbReference>
<proteinExistence type="predicted"/>
<keyword evidence="2" id="KW-1185">Reference proteome</keyword>
<evidence type="ECO:0000313" key="2">
    <source>
        <dbReference type="Proteomes" id="UP000799640"/>
    </source>
</evidence>
<dbReference type="Proteomes" id="UP000799640">
    <property type="component" value="Unassembled WGS sequence"/>
</dbReference>
<evidence type="ECO:0000313" key="1">
    <source>
        <dbReference type="EMBL" id="KAF2405613.1"/>
    </source>
</evidence>
<name>A0A6G1IBC7_9PEZI</name>
<protein>
    <submittedName>
        <fullName evidence="1">Uncharacterized protein</fullName>
    </submittedName>
</protein>
<feature type="non-terminal residue" evidence="1">
    <location>
        <position position="1"/>
    </location>
</feature>